<evidence type="ECO:0000313" key="2">
    <source>
        <dbReference type="EMBL" id="SEJ46104.1"/>
    </source>
</evidence>
<dbReference type="Proteomes" id="UP000198866">
    <property type="component" value="Unassembled WGS sequence"/>
</dbReference>
<feature type="domain" description="Phasin" evidence="1">
    <location>
        <begin position="7"/>
        <end position="52"/>
    </location>
</feature>
<dbReference type="EMBL" id="FNYE01000011">
    <property type="protein sequence ID" value="SEJ46104.1"/>
    <property type="molecule type" value="Genomic_DNA"/>
</dbReference>
<dbReference type="STRING" id="667676.SAMN05192539_1011137"/>
<keyword evidence="3" id="KW-1185">Reference proteome</keyword>
<gene>
    <name evidence="2" type="ORF">SAMN05192539_1011137</name>
</gene>
<name>A0A1H6Z294_9BURK</name>
<dbReference type="Pfam" id="PF09361">
    <property type="entry name" value="Phasin_2"/>
    <property type="match status" value="1"/>
</dbReference>
<dbReference type="AlphaFoldDB" id="A0A1H6Z294"/>
<proteinExistence type="predicted"/>
<dbReference type="InterPro" id="IPR018968">
    <property type="entry name" value="Phasin"/>
</dbReference>
<accession>A0A1H6Z294</accession>
<dbReference type="OrthoDB" id="5298576at2"/>
<reference evidence="3" key="1">
    <citation type="submission" date="2016-10" db="EMBL/GenBank/DDBJ databases">
        <authorList>
            <person name="Varghese N."/>
            <person name="Submissions S."/>
        </authorList>
    </citation>
    <scope>NUCLEOTIDE SEQUENCE [LARGE SCALE GENOMIC DNA]</scope>
    <source>
        <strain evidence="3">LMG 26031</strain>
    </source>
</reference>
<protein>
    <submittedName>
        <fullName evidence="2">Phasin protein</fullName>
    </submittedName>
</protein>
<sequence length="172" mass="18305">MFMSIDEVTAAQKARVQTFYDIANEAVSGFEKLVQLNFQVLRDGTQRAMNALANGEMPGASAIKAGDLSIVERTALYNQQVCDIIAGTQAAIMKCATAQYESQIGAVKADLDDAAQRAPAGAEVAVTAMNTAIAAANEFYESIWKTARQAVETAESNLNVVTRNAKNISHAA</sequence>
<evidence type="ECO:0000259" key="1">
    <source>
        <dbReference type="Pfam" id="PF09361"/>
    </source>
</evidence>
<organism evidence="2 3">
    <name type="scientific">Paraburkholderia diazotrophica</name>
    <dbReference type="NCBI Taxonomy" id="667676"/>
    <lineage>
        <taxon>Bacteria</taxon>
        <taxon>Pseudomonadati</taxon>
        <taxon>Pseudomonadota</taxon>
        <taxon>Betaproteobacteria</taxon>
        <taxon>Burkholderiales</taxon>
        <taxon>Burkholderiaceae</taxon>
        <taxon>Paraburkholderia</taxon>
    </lineage>
</organism>
<evidence type="ECO:0000313" key="3">
    <source>
        <dbReference type="Proteomes" id="UP000198866"/>
    </source>
</evidence>